<accession>A0A840C7V6</accession>
<gene>
    <name evidence="2" type="ORF">GGR16_004723</name>
</gene>
<reference evidence="2 3" key="1">
    <citation type="submission" date="2020-08" db="EMBL/GenBank/DDBJ databases">
        <title>Genomic Encyclopedia of Type Strains, Phase IV (KMG-IV): sequencing the most valuable type-strain genomes for metagenomic binning, comparative biology and taxonomic classification.</title>
        <authorList>
            <person name="Goeker M."/>
        </authorList>
    </citation>
    <scope>NUCLEOTIDE SEQUENCE [LARGE SCALE GENOMIC DNA]</scope>
    <source>
        <strain evidence="2 3">DSM 103737</strain>
    </source>
</reference>
<keyword evidence="1" id="KW-0472">Membrane</keyword>
<organism evidence="2 3">
    <name type="scientific">Chelatococcus caeni</name>
    <dbReference type="NCBI Taxonomy" id="1348468"/>
    <lineage>
        <taxon>Bacteria</taxon>
        <taxon>Pseudomonadati</taxon>
        <taxon>Pseudomonadota</taxon>
        <taxon>Alphaproteobacteria</taxon>
        <taxon>Hyphomicrobiales</taxon>
        <taxon>Chelatococcaceae</taxon>
        <taxon>Chelatococcus</taxon>
    </lineage>
</organism>
<evidence type="ECO:0000256" key="1">
    <source>
        <dbReference type="SAM" id="Phobius"/>
    </source>
</evidence>
<sequence>MTHSHAHRHHHHHAEAAQPTMSLLRMSALTRLAGAGAVLVLLWIAVLSVLD</sequence>
<evidence type="ECO:0000313" key="3">
    <source>
        <dbReference type="Proteomes" id="UP000577362"/>
    </source>
</evidence>
<proteinExistence type="predicted"/>
<evidence type="ECO:0000313" key="2">
    <source>
        <dbReference type="EMBL" id="MBB4019668.1"/>
    </source>
</evidence>
<comment type="caution">
    <text evidence="2">The sequence shown here is derived from an EMBL/GenBank/DDBJ whole genome shotgun (WGS) entry which is preliminary data.</text>
</comment>
<feature type="transmembrane region" description="Helical" evidence="1">
    <location>
        <begin position="28"/>
        <end position="50"/>
    </location>
</feature>
<dbReference type="Proteomes" id="UP000577362">
    <property type="component" value="Unassembled WGS sequence"/>
</dbReference>
<keyword evidence="1" id="KW-0812">Transmembrane</keyword>
<dbReference type="EMBL" id="JACIEN010000008">
    <property type="protein sequence ID" value="MBB4019668.1"/>
    <property type="molecule type" value="Genomic_DNA"/>
</dbReference>
<keyword evidence="1" id="KW-1133">Transmembrane helix</keyword>
<dbReference type="RefSeq" id="WP_156332670.1">
    <property type="nucleotide sequence ID" value="NZ_JACIEN010000008.1"/>
</dbReference>
<protein>
    <submittedName>
        <fullName evidence="2">Uncharacterized protein</fullName>
    </submittedName>
</protein>
<keyword evidence="3" id="KW-1185">Reference proteome</keyword>
<name>A0A840C7V6_9HYPH</name>
<dbReference type="AlphaFoldDB" id="A0A840C7V6"/>